<accession>A0ACB0L010</accession>
<keyword evidence="2" id="KW-1185">Reference proteome</keyword>
<reference evidence="1" key="1">
    <citation type="submission" date="2023-10" db="EMBL/GenBank/DDBJ databases">
        <authorList>
            <person name="Rodriguez Cubillos JULIANA M."/>
            <person name="De Vega J."/>
        </authorList>
    </citation>
    <scope>NUCLEOTIDE SEQUENCE</scope>
</reference>
<dbReference type="Proteomes" id="UP001177021">
    <property type="component" value="Unassembled WGS sequence"/>
</dbReference>
<dbReference type="EMBL" id="CASHSV030000409">
    <property type="protein sequence ID" value="CAJ2662737.1"/>
    <property type="molecule type" value="Genomic_DNA"/>
</dbReference>
<evidence type="ECO:0000313" key="2">
    <source>
        <dbReference type="Proteomes" id="UP001177021"/>
    </source>
</evidence>
<evidence type="ECO:0000313" key="1">
    <source>
        <dbReference type="EMBL" id="CAJ2662737.1"/>
    </source>
</evidence>
<proteinExistence type="predicted"/>
<organism evidence="1 2">
    <name type="scientific">Trifolium pratense</name>
    <name type="common">Red clover</name>
    <dbReference type="NCBI Taxonomy" id="57577"/>
    <lineage>
        <taxon>Eukaryota</taxon>
        <taxon>Viridiplantae</taxon>
        <taxon>Streptophyta</taxon>
        <taxon>Embryophyta</taxon>
        <taxon>Tracheophyta</taxon>
        <taxon>Spermatophyta</taxon>
        <taxon>Magnoliopsida</taxon>
        <taxon>eudicotyledons</taxon>
        <taxon>Gunneridae</taxon>
        <taxon>Pentapetalae</taxon>
        <taxon>rosids</taxon>
        <taxon>fabids</taxon>
        <taxon>Fabales</taxon>
        <taxon>Fabaceae</taxon>
        <taxon>Papilionoideae</taxon>
        <taxon>50 kb inversion clade</taxon>
        <taxon>NPAAA clade</taxon>
        <taxon>Hologalegina</taxon>
        <taxon>IRL clade</taxon>
        <taxon>Trifolieae</taxon>
        <taxon>Trifolium</taxon>
    </lineage>
</organism>
<gene>
    <name evidence="1" type="ORF">MILVUS5_LOCUS28284</name>
</gene>
<name>A0ACB0L010_TRIPR</name>
<comment type="caution">
    <text evidence="1">The sequence shown here is derived from an EMBL/GenBank/DDBJ whole genome shotgun (WGS) entry which is preliminary data.</text>
</comment>
<protein>
    <submittedName>
        <fullName evidence="1">Uncharacterized protein</fullName>
    </submittedName>
</protein>
<sequence>MMKSYVVLVFIMDALQALKYDESVAAAAAAAAAACYSHKLKAVFLWQNRNDVVWSGKRKTATQVGLP</sequence>